<dbReference type="Proteomes" id="UP000294850">
    <property type="component" value="Unassembled WGS sequence"/>
</dbReference>
<name>A0A4R5DGT9_9BACT</name>
<sequence>MKFNLSTLRYHLFIQQGILPERVSLETNFKVDLNMSDNQIRRMLGFVQAQTGVNFPKDIVLYLTDVFDLMIHIMIRAVEVEISEEYYNTISEPVWQNFLWTKFTIPMYAHLN</sequence>
<dbReference type="EMBL" id="SMFL01000007">
    <property type="protein sequence ID" value="TDE13252.1"/>
    <property type="molecule type" value="Genomic_DNA"/>
</dbReference>
<protein>
    <submittedName>
        <fullName evidence="1">Uncharacterized protein</fullName>
    </submittedName>
</protein>
<organism evidence="1 2">
    <name type="scientific">Dyadobacter psychrotolerans</name>
    <dbReference type="NCBI Taxonomy" id="2541721"/>
    <lineage>
        <taxon>Bacteria</taxon>
        <taxon>Pseudomonadati</taxon>
        <taxon>Bacteroidota</taxon>
        <taxon>Cytophagia</taxon>
        <taxon>Cytophagales</taxon>
        <taxon>Spirosomataceae</taxon>
        <taxon>Dyadobacter</taxon>
    </lineage>
</organism>
<evidence type="ECO:0000313" key="2">
    <source>
        <dbReference type="Proteomes" id="UP000294850"/>
    </source>
</evidence>
<dbReference type="RefSeq" id="WP_220466341.1">
    <property type="nucleotide sequence ID" value="NZ_SMFL01000007.1"/>
</dbReference>
<proteinExistence type="predicted"/>
<evidence type="ECO:0000313" key="1">
    <source>
        <dbReference type="EMBL" id="TDE13252.1"/>
    </source>
</evidence>
<reference evidence="1 2" key="1">
    <citation type="submission" date="2019-03" db="EMBL/GenBank/DDBJ databases">
        <title>Dyadobacter AR-3-6 sp. nov., isolated from arctic soil.</title>
        <authorList>
            <person name="Chaudhary D.K."/>
        </authorList>
    </citation>
    <scope>NUCLEOTIDE SEQUENCE [LARGE SCALE GENOMIC DNA]</scope>
    <source>
        <strain evidence="1 2">AR-3-6</strain>
    </source>
</reference>
<gene>
    <name evidence="1" type="ORF">E0F88_19570</name>
</gene>
<accession>A0A4R5DGT9</accession>
<dbReference type="AlphaFoldDB" id="A0A4R5DGT9"/>
<keyword evidence="2" id="KW-1185">Reference proteome</keyword>
<comment type="caution">
    <text evidence="1">The sequence shown here is derived from an EMBL/GenBank/DDBJ whole genome shotgun (WGS) entry which is preliminary data.</text>
</comment>